<dbReference type="Proteomes" id="UP001597461">
    <property type="component" value="Unassembled WGS sequence"/>
</dbReference>
<dbReference type="EMBL" id="JBHULL010000004">
    <property type="protein sequence ID" value="MFD2581603.1"/>
    <property type="molecule type" value="Genomic_DNA"/>
</dbReference>
<keyword evidence="3" id="KW-1185">Reference proteome</keyword>
<evidence type="ECO:0000256" key="1">
    <source>
        <dbReference type="SAM" id="Phobius"/>
    </source>
</evidence>
<dbReference type="SUPFAM" id="SSF54523">
    <property type="entry name" value="Pili subunits"/>
    <property type="match status" value="1"/>
</dbReference>
<gene>
    <name evidence="2" type="ORF">ACFSR6_03815</name>
</gene>
<evidence type="ECO:0008006" key="4">
    <source>
        <dbReference type="Google" id="ProtNLM"/>
    </source>
</evidence>
<evidence type="ECO:0000313" key="3">
    <source>
        <dbReference type="Proteomes" id="UP001597461"/>
    </source>
</evidence>
<sequence length="121" mass="13399">MAKLKGKQLEASTLIEVLIAMVIIMVVFSIAMGLFSNVLSGGVSMRKVQIGQQMESLRRQVMESGSIEQEHLRVDSVDYQISIVKPVAPAMQLLEIRANDHGTPAGNIRFLLKMNDESKEN</sequence>
<feature type="transmembrane region" description="Helical" evidence="1">
    <location>
        <begin position="17"/>
        <end position="39"/>
    </location>
</feature>
<keyword evidence="1" id="KW-0812">Transmembrane</keyword>
<evidence type="ECO:0000313" key="2">
    <source>
        <dbReference type="EMBL" id="MFD2581603.1"/>
    </source>
</evidence>
<dbReference type="RefSeq" id="WP_379075160.1">
    <property type="nucleotide sequence ID" value="NZ_JBHULL010000004.1"/>
</dbReference>
<accession>A0ABW5MHB2</accession>
<dbReference type="InterPro" id="IPR045584">
    <property type="entry name" value="Pilin-like"/>
</dbReference>
<proteinExistence type="predicted"/>
<organism evidence="2 3">
    <name type="scientific">Pedobacter vanadiisoli</name>
    <dbReference type="NCBI Taxonomy" id="1761975"/>
    <lineage>
        <taxon>Bacteria</taxon>
        <taxon>Pseudomonadati</taxon>
        <taxon>Bacteroidota</taxon>
        <taxon>Sphingobacteriia</taxon>
        <taxon>Sphingobacteriales</taxon>
        <taxon>Sphingobacteriaceae</taxon>
        <taxon>Pedobacter</taxon>
    </lineage>
</organism>
<keyword evidence="1" id="KW-1133">Transmembrane helix</keyword>
<reference evidence="3" key="1">
    <citation type="journal article" date="2019" name="Int. J. Syst. Evol. Microbiol.">
        <title>The Global Catalogue of Microorganisms (GCM) 10K type strain sequencing project: providing services to taxonomists for standard genome sequencing and annotation.</title>
        <authorList>
            <consortium name="The Broad Institute Genomics Platform"/>
            <consortium name="The Broad Institute Genome Sequencing Center for Infectious Disease"/>
            <person name="Wu L."/>
            <person name="Ma J."/>
        </authorList>
    </citation>
    <scope>NUCLEOTIDE SEQUENCE [LARGE SCALE GENOMIC DNA]</scope>
    <source>
        <strain evidence="3">KCTC 42866</strain>
    </source>
</reference>
<protein>
    <recommendedName>
        <fullName evidence="4">Prepilin-type N-terminal cleavage/methylation domain-containing protein</fullName>
    </recommendedName>
</protein>
<keyword evidence="1" id="KW-0472">Membrane</keyword>
<name>A0ABW5MHB2_9SPHI</name>
<comment type="caution">
    <text evidence="2">The sequence shown here is derived from an EMBL/GenBank/DDBJ whole genome shotgun (WGS) entry which is preliminary data.</text>
</comment>